<reference evidence="2 4" key="1">
    <citation type="submission" date="2020-08" db="EMBL/GenBank/DDBJ databases">
        <title>Streptomycin Non-resistant strain, P. mexicana.</title>
        <authorList>
            <person name="Ganesh-Kumar S."/>
            <person name="Zhe T."/>
            <person name="Yu Z."/>
            <person name="Min Y."/>
        </authorList>
    </citation>
    <scope>NUCLEOTIDE SEQUENCE [LARGE SCALE GENOMIC DNA]</scope>
    <source>
        <strain evidence="2 4">GTZY2</strain>
    </source>
</reference>
<evidence type="ECO:0000313" key="1">
    <source>
        <dbReference type="EMBL" id="QND79133.1"/>
    </source>
</evidence>
<accession>A0A7G9TD83</accession>
<evidence type="ECO:0000313" key="2">
    <source>
        <dbReference type="EMBL" id="QNN78058.1"/>
    </source>
</evidence>
<evidence type="ECO:0000313" key="4">
    <source>
        <dbReference type="Proteomes" id="UP000515838"/>
    </source>
</evidence>
<dbReference type="RefSeq" id="WP_185894508.1">
    <property type="nucleotide sequence ID" value="NZ_CP060028.1"/>
</dbReference>
<proteinExistence type="predicted"/>
<dbReference type="EMBL" id="CP060028">
    <property type="protein sequence ID" value="QND79133.1"/>
    <property type="molecule type" value="Genomic_DNA"/>
</dbReference>
<organism evidence="2 4">
    <name type="scientific">Pseudoxanthomonas mexicana</name>
    <dbReference type="NCBI Taxonomy" id="128785"/>
    <lineage>
        <taxon>Bacteria</taxon>
        <taxon>Pseudomonadati</taxon>
        <taxon>Pseudomonadota</taxon>
        <taxon>Gammaproteobacteria</taxon>
        <taxon>Lysobacterales</taxon>
        <taxon>Lysobacteraceae</taxon>
        <taxon>Pseudoxanthomonas</taxon>
    </lineage>
</organism>
<gene>
    <name evidence="1" type="ORF">H4W19_12235</name>
    <name evidence="2" type="ORF">IAE60_01010</name>
</gene>
<dbReference type="AlphaFoldDB" id="A0A7G9TD83"/>
<protein>
    <recommendedName>
        <fullName evidence="5">Immunity protein 30 domain-containing protein</fullName>
    </recommendedName>
</protein>
<evidence type="ECO:0008006" key="5">
    <source>
        <dbReference type="Google" id="ProtNLM"/>
    </source>
</evidence>
<reference evidence="1 3" key="2">
    <citation type="submission" date="2020-08" db="EMBL/GenBank/DDBJ databases">
        <title>Streptomycin resistant and MDR strain, P. mexicana.</title>
        <authorList>
            <person name="Ganesh-kumar S."/>
            <person name="Zhe T."/>
            <person name="Yu Z."/>
            <person name="Min Y."/>
        </authorList>
    </citation>
    <scope>NUCLEOTIDE SEQUENCE [LARGE SCALE GENOMIC DNA]</scope>
    <source>
        <strain evidence="1 3">GTZY</strain>
    </source>
</reference>
<sequence>MTASFEEWRAELLHVGNIVQDGDDSIEWGERQARYNRYVEMLDALKGSEGFEYVLAVFESLQAENDYGAYQIADRAAWRFGEVSYCTALINELPRLIEDLPDRAGDLVGSIANGYGTKDESTIRVFNHLLSEASPAAKQDIDGFIRREELPTGWLSDRAGILGSNA</sequence>
<dbReference type="EMBL" id="CP060731">
    <property type="protein sequence ID" value="QNN78058.1"/>
    <property type="molecule type" value="Genomic_DNA"/>
</dbReference>
<name>A0A7G9TD83_PSEMX</name>
<dbReference type="Proteomes" id="UP000515838">
    <property type="component" value="Chromosome"/>
</dbReference>
<evidence type="ECO:0000313" key="3">
    <source>
        <dbReference type="Proteomes" id="UP000515506"/>
    </source>
</evidence>
<keyword evidence="3" id="KW-1185">Reference proteome</keyword>
<dbReference type="Proteomes" id="UP000515506">
    <property type="component" value="Chromosome"/>
</dbReference>
<dbReference type="GeneID" id="81469522"/>